<dbReference type="Proteomes" id="UP000199361">
    <property type="component" value="Unassembled WGS sequence"/>
</dbReference>
<keyword evidence="2" id="KW-1185">Reference proteome</keyword>
<gene>
    <name evidence="1" type="ORF">SAMN05421811_103151</name>
</gene>
<evidence type="ECO:0000313" key="2">
    <source>
        <dbReference type="Proteomes" id="UP000199361"/>
    </source>
</evidence>
<accession>A0A1I0EQ22</accession>
<dbReference type="AlphaFoldDB" id="A0A1I0EQ22"/>
<protein>
    <submittedName>
        <fullName evidence="1">Uncharacterized protein</fullName>
    </submittedName>
</protein>
<organism evidence="1 2">
    <name type="scientific">Nonomuraea wenchangensis</name>
    <dbReference type="NCBI Taxonomy" id="568860"/>
    <lineage>
        <taxon>Bacteria</taxon>
        <taxon>Bacillati</taxon>
        <taxon>Actinomycetota</taxon>
        <taxon>Actinomycetes</taxon>
        <taxon>Streptosporangiales</taxon>
        <taxon>Streptosporangiaceae</taxon>
        <taxon>Nonomuraea</taxon>
    </lineage>
</organism>
<name>A0A1I0EQ22_9ACTN</name>
<dbReference type="EMBL" id="FOHX01000003">
    <property type="protein sequence ID" value="SET47393.1"/>
    <property type="molecule type" value="Genomic_DNA"/>
</dbReference>
<reference evidence="1 2" key="1">
    <citation type="submission" date="2016-10" db="EMBL/GenBank/DDBJ databases">
        <authorList>
            <person name="de Groot N.N."/>
        </authorList>
    </citation>
    <scope>NUCLEOTIDE SEQUENCE [LARGE SCALE GENOMIC DNA]</scope>
    <source>
        <strain evidence="1 2">CGMCC 4.5598</strain>
    </source>
</reference>
<sequence>MSLTLAGMTAWLVAENGFRMVRADAITSVTLDVENERDDRTKYHPTKWLDRANWVRLMAGVLGEAPMCALTCPGRYAAESLKRLLDTLAEARRKHGDVGGNVYVHAMYQDWPSRFPDPLWKVTSDIPEPEWIRR</sequence>
<dbReference type="STRING" id="568860.SAMN05421811_103151"/>
<evidence type="ECO:0000313" key="1">
    <source>
        <dbReference type="EMBL" id="SET47393.1"/>
    </source>
</evidence>
<proteinExistence type="predicted"/>